<dbReference type="Gene3D" id="3.40.50.150">
    <property type="entry name" value="Vaccinia Virus protein VP39"/>
    <property type="match status" value="1"/>
</dbReference>
<dbReference type="EMBL" id="JBHTIU010000043">
    <property type="protein sequence ID" value="MFD0870320.1"/>
    <property type="molecule type" value="Genomic_DNA"/>
</dbReference>
<keyword evidence="1" id="KW-0808">Transferase</keyword>
<dbReference type="EC" id="2.1.1.-" evidence="1"/>
<reference evidence="2" key="1">
    <citation type="journal article" date="2019" name="Int. J. Syst. Evol. Microbiol.">
        <title>The Global Catalogue of Microorganisms (GCM) 10K type strain sequencing project: providing services to taxonomists for standard genome sequencing and annotation.</title>
        <authorList>
            <consortium name="The Broad Institute Genomics Platform"/>
            <consortium name="The Broad Institute Genome Sequencing Center for Infectious Disease"/>
            <person name="Wu L."/>
            <person name="Ma J."/>
        </authorList>
    </citation>
    <scope>NUCLEOTIDE SEQUENCE [LARGE SCALE GENOMIC DNA]</scope>
    <source>
        <strain evidence="2">CCUG 57263</strain>
    </source>
</reference>
<keyword evidence="2" id="KW-1185">Reference proteome</keyword>
<dbReference type="GO" id="GO:0032259">
    <property type="term" value="P:methylation"/>
    <property type="evidence" value="ECO:0007669"/>
    <property type="project" value="UniProtKB-KW"/>
</dbReference>
<protein>
    <submittedName>
        <fullName evidence="1">SAM-dependent methyltransferase</fullName>
        <ecNumber evidence="1">2.1.1.-</ecNumber>
    </submittedName>
</protein>
<evidence type="ECO:0000313" key="2">
    <source>
        <dbReference type="Proteomes" id="UP001597120"/>
    </source>
</evidence>
<organism evidence="1 2">
    <name type="scientific">Paenibacillus residui</name>
    <dbReference type="NCBI Taxonomy" id="629724"/>
    <lineage>
        <taxon>Bacteria</taxon>
        <taxon>Bacillati</taxon>
        <taxon>Bacillota</taxon>
        <taxon>Bacilli</taxon>
        <taxon>Bacillales</taxon>
        <taxon>Paenibacillaceae</taxon>
        <taxon>Paenibacillus</taxon>
    </lineage>
</organism>
<gene>
    <name evidence="1" type="ORF">ACFQ03_14260</name>
</gene>
<accession>A0ABW3DE14</accession>
<sequence length="371" mass="42433">MGIFGHQMGAHFLYNNKMLPYNRIPKNNWSERTVEIPIVIDFLQEHGQEGSILEVGNVLSHYPDLIEHLPGLAGRHIIDKFEKWPGVINIDLMDVQTRYDVIVCASTVEHIGQKAYGEFQSGDREAPLKAIRKIYDLLKPGGKAIITVPFGRLTDVGWLIQFNSEYLRLLTAKYDIPDTAVSFSFMRKLDTDISFEAPSQLWVQCEERDLADCRFNHPFFLANGLAVIRLNKTDELPALAELPPAELRYETPPGIGNLYYSSFILPRPSDKDGWIRSNQPGFIFFGPYIKLPVQVYRFEVRIEIVGAGHFTLDITSNAANKLLWQKHLFLTSQLQEVIYLHEDEKDVEVRLYKHDMNACAVRVPSIYLAPL</sequence>
<proteinExistence type="predicted"/>
<dbReference type="GO" id="GO:0008168">
    <property type="term" value="F:methyltransferase activity"/>
    <property type="evidence" value="ECO:0007669"/>
    <property type="project" value="UniProtKB-KW"/>
</dbReference>
<name>A0ABW3DE14_9BACL</name>
<keyword evidence="1" id="KW-0489">Methyltransferase</keyword>
<dbReference type="CDD" id="cd02440">
    <property type="entry name" value="AdoMet_MTases"/>
    <property type="match status" value="1"/>
</dbReference>
<dbReference type="Proteomes" id="UP001597120">
    <property type="component" value="Unassembled WGS sequence"/>
</dbReference>
<evidence type="ECO:0000313" key="1">
    <source>
        <dbReference type="EMBL" id="MFD0870320.1"/>
    </source>
</evidence>
<dbReference type="RefSeq" id="WP_379288934.1">
    <property type="nucleotide sequence ID" value="NZ_JBHTIU010000043.1"/>
</dbReference>
<comment type="caution">
    <text evidence="1">The sequence shown here is derived from an EMBL/GenBank/DDBJ whole genome shotgun (WGS) entry which is preliminary data.</text>
</comment>
<dbReference type="SUPFAM" id="SSF53335">
    <property type="entry name" value="S-adenosyl-L-methionine-dependent methyltransferases"/>
    <property type="match status" value="1"/>
</dbReference>
<dbReference type="InterPro" id="IPR029063">
    <property type="entry name" value="SAM-dependent_MTases_sf"/>
</dbReference>